<sequence length="98" mass="11138">ILKPRSQEPQVGLVSLESMTPKNKLVPNAYSLLKLSLIPKPNVWGTIDFRLYAPGSFKEYIFLNPRLKTQCSSLPFIGLSATAIDNMVYINVERTYYE</sequence>
<feature type="non-terminal residue" evidence="1">
    <location>
        <position position="98"/>
    </location>
</feature>
<gene>
    <name evidence="1" type="ORF">MS3_10663</name>
</gene>
<protein>
    <submittedName>
        <fullName evidence="1">Uncharacterized protein</fullName>
    </submittedName>
</protein>
<name>A0A095A8I6_SCHHA</name>
<dbReference type="EMBL" id="KL252392">
    <property type="protein sequence ID" value="KGB42074.1"/>
    <property type="molecule type" value="Genomic_DNA"/>
</dbReference>
<reference evidence="1" key="1">
    <citation type="journal article" date="2012" name="Nat. Genet.">
        <title>Whole-genome sequence of Schistosoma haematobium.</title>
        <authorList>
            <person name="Young N.D."/>
            <person name="Jex A.R."/>
            <person name="Li B."/>
            <person name="Liu S."/>
            <person name="Yang L."/>
            <person name="Xiong Z."/>
            <person name="Li Y."/>
            <person name="Cantacessi C."/>
            <person name="Hall R.S."/>
            <person name="Xu X."/>
            <person name="Chen F."/>
            <person name="Wu X."/>
            <person name="Zerlotini A."/>
            <person name="Oliveira G."/>
            <person name="Hofmann A."/>
            <person name="Zhang G."/>
            <person name="Fang X."/>
            <person name="Kang Y."/>
            <person name="Campbell B.E."/>
            <person name="Loukas A."/>
            <person name="Ranganathan S."/>
            <person name="Rollinson D."/>
            <person name="Rinaldi G."/>
            <person name="Brindley P.J."/>
            <person name="Yang H."/>
            <person name="Wang J."/>
            <person name="Wang J."/>
            <person name="Gasser R.B."/>
        </authorList>
    </citation>
    <scope>NUCLEOTIDE SEQUENCE [LARGE SCALE GENOMIC DNA]</scope>
</reference>
<feature type="non-terminal residue" evidence="1">
    <location>
        <position position="1"/>
    </location>
</feature>
<dbReference type="AlphaFoldDB" id="A0A095A8I6"/>
<organism evidence="1">
    <name type="scientific">Schistosoma haematobium</name>
    <name type="common">Blood fluke</name>
    <dbReference type="NCBI Taxonomy" id="6185"/>
    <lineage>
        <taxon>Eukaryota</taxon>
        <taxon>Metazoa</taxon>
        <taxon>Spiralia</taxon>
        <taxon>Lophotrochozoa</taxon>
        <taxon>Platyhelminthes</taxon>
        <taxon>Trematoda</taxon>
        <taxon>Digenea</taxon>
        <taxon>Strigeidida</taxon>
        <taxon>Schistosomatoidea</taxon>
        <taxon>Schistosomatidae</taxon>
        <taxon>Schistosoma</taxon>
    </lineage>
</organism>
<proteinExistence type="predicted"/>
<accession>A0A095A8I6</accession>
<evidence type="ECO:0000313" key="1">
    <source>
        <dbReference type="EMBL" id="KGB42074.1"/>
    </source>
</evidence>